<dbReference type="InterPro" id="IPR009959">
    <property type="entry name" value="Cyclase_SnoaL-like"/>
</dbReference>
<name>A0ABP1DXZ9_9APHY</name>
<sequence>MVMIIELSAEETKRRFGVAIPIRNFPYQLNHREENNVKLVMEYIGIAYSPEENKGANSVKHLCDRGNTFEAVSTFPKAHTAEEYAEEHAKVMASLTDLHIMRFDIVSAKEDFVTIRYTATGTHRGAPHNGIEATGKRAEWTAAGNFIIDEHTGKIKHWWKDWDKMRMWKQLGWVKPPDAEFL</sequence>
<dbReference type="SUPFAM" id="SSF54427">
    <property type="entry name" value="NTF2-like"/>
    <property type="match status" value="1"/>
</dbReference>
<keyword evidence="2" id="KW-1185">Reference proteome</keyword>
<reference evidence="2" key="1">
    <citation type="submission" date="2024-04" db="EMBL/GenBank/DDBJ databases">
        <authorList>
            <person name="Shaw F."/>
            <person name="Minotto A."/>
        </authorList>
    </citation>
    <scope>NUCLEOTIDE SEQUENCE [LARGE SCALE GENOMIC DNA]</scope>
</reference>
<dbReference type="Proteomes" id="UP001497453">
    <property type="component" value="Chromosome 6"/>
</dbReference>
<dbReference type="EMBL" id="OZ037949">
    <property type="protein sequence ID" value="CAL1711899.1"/>
    <property type="molecule type" value="Genomic_DNA"/>
</dbReference>
<evidence type="ECO:0000313" key="1">
    <source>
        <dbReference type="EMBL" id="CAL1711899.1"/>
    </source>
</evidence>
<dbReference type="Gene3D" id="3.10.450.50">
    <property type="match status" value="1"/>
</dbReference>
<dbReference type="InterPro" id="IPR032710">
    <property type="entry name" value="NTF2-like_dom_sf"/>
</dbReference>
<organism evidence="1 2">
    <name type="scientific">Somion occarium</name>
    <dbReference type="NCBI Taxonomy" id="3059160"/>
    <lineage>
        <taxon>Eukaryota</taxon>
        <taxon>Fungi</taxon>
        <taxon>Dikarya</taxon>
        <taxon>Basidiomycota</taxon>
        <taxon>Agaricomycotina</taxon>
        <taxon>Agaricomycetes</taxon>
        <taxon>Polyporales</taxon>
        <taxon>Cerrenaceae</taxon>
        <taxon>Somion</taxon>
    </lineage>
</organism>
<dbReference type="Pfam" id="PF07366">
    <property type="entry name" value="SnoaL"/>
    <property type="match status" value="1"/>
</dbReference>
<evidence type="ECO:0008006" key="3">
    <source>
        <dbReference type="Google" id="ProtNLM"/>
    </source>
</evidence>
<evidence type="ECO:0000313" key="2">
    <source>
        <dbReference type="Proteomes" id="UP001497453"/>
    </source>
</evidence>
<proteinExistence type="predicted"/>
<gene>
    <name evidence="1" type="ORF">GFSPODELE1_LOCUS8552</name>
</gene>
<protein>
    <recommendedName>
        <fullName evidence="3">NTF2-like protein</fullName>
    </recommendedName>
</protein>
<accession>A0ABP1DXZ9</accession>